<evidence type="ECO:0000256" key="7">
    <source>
        <dbReference type="RuleBase" id="RU363032"/>
    </source>
</evidence>
<dbReference type="CDD" id="cd06261">
    <property type="entry name" value="TM_PBP2"/>
    <property type="match status" value="1"/>
</dbReference>
<reference evidence="9" key="1">
    <citation type="submission" date="2021-01" db="EMBL/GenBank/DDBJ databases">
        <title>Whole genome shotgun sequence of Actinoplanes tereljensis NBRC 105297.</title>
        <authorList>
            <person name="Komaki H."/>
            <person name="Tamura T."/>
        </authorList>
    </citation>
    <scope>NUCLEOTIDE SEQUENCE</scope>
    <source>
        <strain evidence="9">NBRC 105297</strain>
    </source>
</reference>
<evidence type="ECO:0000256" key="6">
    <source>
        <dbReference type="ARBA" id="ARBA00023136"/>
    </source>
</evidence>
<organism evidence="9 10">
    <name type="scientific">Paractinoplanes tereljensis</name>
    <dbReference type="NCBI Taxonomy" id="571912"/>
    <lineage>
        <taxon>Bacteria</taxon>
        <taxon>Bacillati</taxon>
        <taxon>Actinomycetota</taxon>
        <taxon>Actinomycetes</taxon>
        <taxon>Micromonosporales</taxon>
        <taxon>Micromonosporaceae</taxon>
        <taxon>Paractinoplanes</taxon>
    </lineage>
</organism>
<evidence type="ECO:0000313" key="9">
    <source>
        <dbReference type="EMBL" id="GIF23818.1"/>
    </source>
</evidence>
<feature type="transmembrane region" description="Helical" evidence="7">
    <location>
        <begin position="145"/>
        <end position="165"/>
    </location>
</feature>
<dbReference type="GO" id="GO:0055085">
    <property type="term" value="P:transmembrane transport"/>
    <property type="evidence" value="ECO:0007669"/>
    <property type="project" value="InterPro"/>
</dbReference>
<proteinExistence type="inferred from homology"/>
<evidence type="ECO:0000256" key="4">
    <source>
        <dbReference type="ARBA" id="ARBA00022692"/>
    </source>
</evidence>
<dbReference type="GO" id="GO:0005886">
    <property type="term" value="C:plasma membrane"/>
    <property type="evidence" value="ECO:0007669"/>
    <property type="project" value="UniProtKB-SubCell"/>
</dbReference>
<feature type="transmembrane region" description="Helical" evidence="7">
    <location>
        <begin position="233"/>
        <end position="253"/>
    </location>
</feature>
<feature type="transmembrane region" description="Helical" evidence="7">
    <location>
        <begin position="292"/>
        <end position="313"/>
    </location>
</feature>
<dbReference type="InterPro" id="IPR035906">
    <property type="entry name" value="MetI-like_sf"/>
</dbReference>
<keyword evidence="9" id="KW-0067">ATP-binding</keyword>
<dbReference type="Gene3D" id="1.10.3720.10">
    <property type="entry name" value="MetI-like"/>
    <property type="match status" value="1"/>
</dbReference>
<dbReference type="Pfam" id="PF00528">
    <property type="entry name" value="BPD_transp_1"/>
    <property type="match status" value="1"/>
</dbReference>
<keyword evidence="3" id="KW-1003">Cell membrane</keyword>
<dbReference type="SUPFAM" id="SSF161098">
    <property type="entry name" value="MetI-like"/>
    <property type="match status" value="1"/>
</dbReference>
<keyword evidence="2 7" id="KW-0813">Transport</keyword>
<feature type="transmembrane region" description="Helical" evidence="7">
    <location>
        <begin position="103"/>
        <end position="124"/>
    </location>
</feature>
<feature type="transmembrane region" description="Helical" evidence="7">
    <location>
        <begin position="185"/>
        <end position="213"/>
    </location>
</feature>
<keyword evidence="5 7" id="KW-1133">Transmembrane helix</keyword>
<dbReference type="GO" id="GO:0005524">
    <property type="term" value="F:ATP binding"/>
    <property type="evidence" value="ECO:0007669"/>
    <property type="project" value="UniProtKB-KW"/>
</dbReference>
<keyword evidence="4 7" id="KW-0812">Transmembrane</keyword>
<evidence type="ECO:0000259" key="8">
    <source>
        <dbReference type="PROSITE" id="PS50928"/>
    </source>
</evidence>
<feature type="transmembrane region" description="Helical" evidence="7">
    <location>
        <begin position="40"/>
        <end position="57"/>
    </location>
</feature>
<keyword evidence="10" id="KW-1185">Reference proteome</keyword>
<dbReference type="Proteomes" id="UP000623608">
    <property type="component" value="Unassembled WGS sequence"/>
</dbReference>
<evidence type="ECO:0000256" key="2">
    <source>
        <dbReference type="ARBA" id="ARBA00022448"/>
    </source>
</evidence>
<comment type="caution">
    <text evidence="9">The sequence shown here is derived from an EMBL/GenBank/DDBJ whole genome shotgun (WGS) entry which is preliminary data.</text>
</comment>
<sequence length="328" mass="36557">MSTATPEAPPVPAVRDGGRVQKRTLRRADRRRRFLRDRSLLLMVIPAVVLLLIFNYAPMFGTATAFQNYSIYAGFMHSPWSGLETFRSMFADPLFWQSLENTLVLSLVQLLLFFPIPIALALLLNSVMNNRVRTIVQSVVYLPHFFSWVLAVTIFQEMLGGAGALNQALRQHGYATWDIMTNPDAFKFLVTAQVVWKEAGWGIIVFLAALAAIDQNLYEASAVDGAGRWRRMWHITLPGIRSIVVLMLVLRLGNTLTVGFEQMLIQRGAVGRDASEVLDTYAYYYGVVNANFSLGAAASLFKGVLSLILILAANKIAHLVGEDGLYRK</sequence>
<comment type="similarity">
    <text evidence="7">Belongs to the binding-protein-dependent transport system permease family.</text>
</comment>
<keyword evidence="6 7" id="KW-0472">Membrane</keyword>
<accession>A0A919NT14</accession>
<dbReference type="PROSITE" id="PS50928">
    <property type="entry name" value="ABC_TM1"/>
    <property type="match status" value="1"/>
</dbReference>
<comment type="subcellular location">
    <subcellularLocation>
        <location evidence="1 7">Cell membrane</location>
        <topology evidence="1 7">Multi-pass membrane protein</topology>
    </subcellularLocation>
</comment>
<evidence type="ECO:0000256" key="1">
    <source>
        <dbReference type="ARBA" id="ARBA00004651"/>
    </source>
</evidence>
<evidence type="ECO:0000256" key="3">
    <source>
        <dbReference type="ARBA" id="ARBA00022475"/>
    </source>
</evidence>
<dbReference type="InterPro" id="IPR050809">
    <property type="entry name" value="UgpAE/MalFG_permease"/>
</dbReference>
<name>A0A919NT14_9ACTN</name>
<dbReference type="PANTHER" id="PTHR43227">
    <property type="entry name" value="BLL4140 PROTEIN"/>
    <property type="match status" value="1"/>
</dbReference>
<dbReference type="InterPro" id="IPR000515">
    <property type="entry name" value="MetI-like"/>
</dbReference>
<keyword evidence="9" id="KW-0547">Nucleotide-binding</keyword>
<feature type="domain" description="ABC transmembrane type-1" evidence="8">
    <location>
        <begin position="99"/>
        <end position="313"/>
    </location>
</feature>
<dbReference type="AlphaFoldDB" id="A0A919NT14"/>
<gene>
    <name evidence="9" type="ORF">Ate02nite_65480</name>
</gene>
<protein>
    <submittedName>
        <fullName evidence="9">Polysaccharide ABC transporter ATP-binding protein</fullName>
    </submittedName>
</protein>
<dbReference type="EMBL" id="BOMY01000042">
    <property type="protein sequence ID" value="GIF23818.1"/>
    <property type="molecule type" value="Genomic_DNA"/>
</dbReference>
<dbReference type="PANTHER" id="PTHR43227:SF11">
    <property type="entry name" value="BLL4140 PROTEIN"/>
    <property type="match status" value="1"/>
</dbReference>
<evidence type="ECO:0000256" key="5">
    <source>
        <dbReference type="ARBA" id="ARBA00022989"/>
    </source>
</evidence>
<evidence type="ECO:0000313" key="10">
    <source>
        <dbReference type="Proteomes" id="UP000623608"/>
    </source>
</evidence>